<dbReference type="Proteomes" id="UP000280501">
    <property type="component" value="Unassembled WGS sequence"/>
</dbReference>
<evidence type="ECO:0000256" key="1">
    <source>
        <dbReference type="ARBA" id="ARBA00003999"/>
    </source>
</evidence>
<protein>
    <recommendedName>
        <fullName evidence="3 4">Protein NrdI</fullName>
    </recommendedName>
</protein>
<reference evidence="5 6" key="1">
    <citation type="submission" date="2018-11" db="EMBL/GenBank/DDBJ databases">
        <title>Sequencing the genomes of 1000 actinobacteria strains.</title>
        <authorList>
            <person name="Klenk H.-P."/>
        </authorList>
    </citation>
    <scope>NUCLEOTIDE SEQUENCE [LARGE SCALE GENOMIC DNA]</scope>
    <source>
        <strain evidence="5 6">DSM 15700</strain>
    </source>
</reference>
<comment type="similarity">
    <text evidence="2 4">Belongs to the NrdI family.</text>
</comment>
<dbReference type="EMBL" id="RKQZ01000001">
    <property type="protein sequence ID" value="RPF20190.1"/>
    <property type="molecule type" value="Genomic_DNA"/>
</dbReference>
<evidence type="ECO:0000313" key="6">
    <source>
        <dbReference type="Proteomes" id="UP000280501"/>
    </source>
</evidence>
<dbReference type="Gene3D" id="3.40.50.360">
    <property type="match status" value="1"/>
</dbReference>
<dbReference type="AlphaFoldDB" id="A0A3N4YNZ2"/>
<dbReference type="OrthoDB" id="350535at2"/>
<evidence type="ECO:0000313" key="5">
    <source>
        <dbReference type="EMBL" id="RPF20190.1"/>
    </source>
</evidence>
<evidence type="ECO:0000256" key="2">
    <source>
        <dbReference type="ARBA" id="ARBA00009942"/>
    </source>
</evidence>
<organism evidence="5 6">
    <name type="scientific">Myceligenerans xiligouense</name>
    <dbReference type="NCBI Taxonomy" id="253184"/>
    <lineage>
        <taxon>Bacteria</taxon>
        <taxon>Bacillati</taxon>
        <taxon>Actinomycetota</taxon>
        <taxon>Actinomycetes</taxon>
        <taxon>Micrococcales</taxon>
        <taxon>Promicromonosporaceae</taxon>
        <taxon>Myceligenerans</taxon>
    </lineage>
</organism>
<sequence length="150" mass="16685">MGSLVYFSSVSENTHRFVQRLDLEALGIPVRRIPLRPADGFLRVDEPYVLMVPTYGGGNEGGSVPRQVRKFLNDEHNRSFIRGVIAAGNTNFGAAYCIAGDIIAAKCDVPYLYAFELLGTAQDVTRVRNGLARFWQQQPQHHPRQVPLSA</sequence>
<dbReference type="RefSeq" id="WP_123813390.1">
    <property type="nucleotide sequence ID" value="NZ_RKQZ01000001.1"/>
</dbReference>
<dbReference type="NCBIfam" id="TIGR00333">
    <property type="entry name" value="nrdI"/>
    <property type="match status" value="1"/>
</dbReference>
<dbReference type="PIRSF" id="PIRSF005087">
    <property type="entry name" value="NrdI"/>
    <property type="match status" value="1"/>
</dbReference>
<comment type="function">
    <text evidence="1 4">Probably involved in ribonucleotide reductase function.</text>
</comment>
<comment type="caution">
    <text evidence="5">The sequence shown here is derived from an EMBL/GenBank/DDBJ whole genome shotgun (WGS) entry which is preliminary data.</text>
</comment>
<dbReference type="PANTHER" id="PTHR37297">
    <property type="entry name" value="PROTEIN NRDI"/>
    <property type="match status" value="1"/>
</dbReference>
<dbReference type="PANTHER" id="PTHR37297:SF1">
    <property type="entry name" value="PROTEIN NRDI"/>
    <property type="match status" value="1"/>
</dbReference>
<keyword evidence="6" id="KW-1185">Reference proteome</keyword>
<dbReference type="InterPro" id="IPR029039">
    <property type="entry name" value="Flavoprotein-like_sf"/>
</dbReference>
<dbReference type="InterPro" id="IPR004465">
    <property type="entry name" value="RNR_NrdI"/>
</dbReference>
<evidence type="ECO:0000256" key="4">
    <source>
        <dbReference type="HAMAP-Rule" id="MF_00128"/>
    </source>
</evidence>
<dbReference type="Pfam" id="PF07972">
    <property type="entry name" value="Flavodoxin_NdrI"/>
    <property type="match status" value="1"/>
</dbReference>
<dbReference type="SUPFAM" id="SSF52218">
    <property type="entry name" value="Flavoproteins"/>
    <property type="match status" value="1"/>
</dbReference>
<dbReference type="GO" id="GO:0010181">
    <property type="term" value="F:FMN binding"/>
    <property type="evidence" value="ECO:0007669"/>
    <property type="project" value="InterPro"/>
</dbReference>
<dbReference type="InterPro" id="IPR020852">
    <property type="entry name" value="RNR_Ib_NrdI_bac"/>
</dbReference>
<dbReference type="HAMAP" id="MF_00128">
    <property type="entry name" value="NrdI"/>
    <property type="match status" value="1"/>
</dbReference>
<accession>A0A3N4YNZ2</accession>
<gene>
    <name evidence="4" type="primary">nrdI</name>
    <name evidence="5" type="ORF">EDD34_0768</name>
</gene>
<proteinExistence type="inferred from homology"/>
<evidence type="ECO:0000256" key="3">
    <source>
        <dbReference type="ARBA" id="ARBA00020129"/>
    </source>
</evidence>
<name>A0A3N4YNZ2_9MICO</name>